<keyword evidence="7 12" id="KW-0997">Cell inner membrane</keyword>
<dbReference type="GO" id="GO:0017004">
    <property type="term" value="P:cytochrome complex assembly"/>
    <property type="evidence" value="ECO:0007669"/>
    <property type="project" value="UniProtKB-KW"/>
</dbReference>
<dbReference type="Pfam" id="PF04995">
    <property type="entry name" value="CcmD"/>
    <property type="match status" value="1"/>
</dbReference>
<evidence type="ECO:0000313" key="13">
    <source>
        <dbReference type="EMBL" id="NDY91479.1"/>
    </source>
</evidence>
<dbReference type="NCBIfam" id="TIGR03141">
    <property type="entry name" value="cytochro_ccmD"/>
    <property type="match status" value="1"/>
</dbReference>
<reference evidence="13 14" key="1">
    <citation type="submission" date="2020-02" db="EMBL/GenBank/DDBJ databases">
        <title>Ideonella bacterium strain TBM-1.</title>
        <authorList>
            <person name="Chen W.-M."/>
        </authorList>
    </citation>
    <scope>NUCLEOTIDE SEQUENCE [LARGE SCALE GENOMIC DNA]</scope>
    <source>
        <strain evidence="13 14">TBM-1</strain>
    </source>
</reference>
<keyword evidence="5 12" id="KW-0813">Transport</keyword>
<proteinExistence type="inferred from homology"/>
<feature type="transmembrane region" description="Helical" evidence="12">
    <location>
        <begin position="23"/>
        <end position="43"/>
    </location>
</feature>
<keyword evidence="10 12" id="KW-1133">Transmembrane helix</keyword>
<dbReference type="Proteomes" id="UP000484255">
    <property type="component" value="Unassembled WGS sequence"/>
</dbReference>
<evidence type="ECO:0000256" key="6">
    <source>
        <dbReference type="ARBA" id="ARBA00022475"/>
    </source>
</evidence>
<comment type="function">
    <text evidence="1 12">Required for the export of heme to the periplasm for the biogenesis of c-type cytochromes.</text>
</comment>
<gene>
    <name evidence="13" type="primary">ccmD</name>
    <name evidence="13" type="ORF">G3A44_09795</name>
</gene>
<dbReference type="InterPro" id="IPR007078">
    <property type="entry name" value="Haem_export_protD_CcmD"/>
</dbReference>
<evidence type="ECO:0000256" key="11">
    <source>
        <dbReference type="ARBA" id="ARBA00023136"/>
    </source>
</evidence>
<evidence type="ECO:0000256" key="10">
    <source>
        <dbReference type="ARBA" id="ARBA00022989"/>
    </source>
</evidence>
<evidence type="ECO:0000313" key="14">
    <source>
        <dbReference type="Proteomes" id="UP000484255"/>
    </source>
</evidence>
<comment type="similarity">
    <text evidence="3 12">Belongs to the CcmD/CycX/HelD family.</text>
</comment>
<evidence type="ECO:0000256" key="7">
    <source>
        <dbReference type="ARBA" id="ARBA00022519"/>
    </source>
</evidence>
<keyword evidence="8 12" id="KW-0812">Transmembrane</keyword>
<accession>A0A7C9TIP8</accession>
<evidence type="ECO:0000256" key="2">
    <source>
        <dbReference type="ARBA" id="ARBA00004377"/>
    </source>
</evidence>
<protein>
    <recommendedName>
        <fullName evidence="4 12">Heme exporter protein D</fullName>
    </recommendedName>
</protein>
<evidence type="ECO:0000256" key="4">
    <source>
        <dbReference type="ARBA" id="ARBA00016461"/>
    </source>
</evidence>
<evidence type="ECO:0000256" key="5">
    <source>
        <dbReference type="ARBA" id="ARBA00022448"/>
    </source>
</evidence>
<name>A0A7C9TIP8_9BURK</name>
<dbReference type="AlphaFoldDB" id="A0A7C9TIP8"/>
<dbReference type="RefSeq" id="WP_163457328.1">
    <property type="nucleotide sequence ID" value="NZ_JAAGOH010000009.1"/>
</dbReference>
<sequence length="52" mass="5940">MPDWLHPWFPDLASFLRMGRHGVYVWSALGLCAGAVALEWWGLRRSARRTAA</sequence>
<keyword evidence="11 12" id="KW-0472">Membrane</keyword>
<evidence type="ECO:0000256" key="3">
    <source>
        <dbReference type="ARBA" id="ARBA00008741"/>
    </source>
</evidence>
<comment type="subcellular location">
    <subcellularLocation>
        <location evidence="2 12">Cell inner membrane</location>
        <topology evidence="2 12">Single-pass membrane protein</topology>
    </subcellularLocation>
</comment>
<evidence type="ECO:0000256" key="12">
    <source>
        <dbReference type="RuleBase" id="RU363101"/>
    </source>
</evidence>
<keyword evidence="6 12" id="KW-1003">Cell membrane</keyword>
<dbReference type="GO" id="GO:0015886">
    <property type="term" value="P:heme transport"/>
    <property type="evidence" value="ECO:0007669"/>
    <property type="project" value="InterPro"/>
</dbReference>
<dbReference type="EMBL" id="JAAGOH010000009">
    <property type="protein sequence ID" value="NDY91479.1"/>
    <property type="molecule type" value="Genomic_DNA"/>
</dbReference>
<evidence type="ECO:0000256" key="9">
    <source>
        <dbReference type="ARBA" id="ARBA00022748"/>
    </source>
</evidence>
<keyword evidence="9 12" id="KW-0201">Cytochrome c-type biogenesis</keyword>
<evidence type="ECO:0000256" key="1">
    <source>
        <dbReference type="ARBA" id="ARBA00002442"/>
    </source>
</evidence>
<comment type="caution">
    <text evidence="13">The sequence shown here is derived from an EMBL/GenBank/DDBJ whole genome shotgun (WGS) entry which is preliminary data.</text>
</comment>
<dbReference type="GO" id="GO:0005886">
    <property type="term" value="C:plasma membrane"/>
    <property type="evidence" value="ECO:0007669"/>
    <property type="project" value="UniProtKB-SubCell"/>
</dbReference>
<evidence type="ECO:0000256" key="8">
    <source>
        <dbReference type="ARBA" id="ARBA00022692"/>
    </source>
</evidence>
<keyword evidence="14" id="KW-1185">Reference proteome</keyword>
<organism evidence="13 14">
    <name type="scientific">Ideonella livida</name>
    <dbReference type="NCBI Taxonomy" id="2707176"/>
    <lineage>
        <taxon>Bacteria</taxon>
        <taxon>Pseudomonadati</taxon>
        <taxon>Pseudomonadota</taxon>
        <taxon>Betaproteobacteria</taxon>
        <taxon>Burkholderiales</taxon>
        <taxon>Sphaerotilaceae</taxon>
        <taxon>Ideonella</taxon>
    </lineage>
</organism>